<protein>
    <recommendedName>
        <fullName evidence="1">Serine aminopeptidase S33 domain-containing protein</fullName>
    </recommendedName>
</protein>
<dbReference type="GO" id="GO:0005811">
    <property type="term" value="C:lipid droplet"/>
    <property type="evidence" value="ECO:0007669"/>
    <property type="project" value="EnsemblFungi"/>
</dbReference>
<dbReference type="GO" id="GO:0006641">
    <property type="term" value="P:triglyceride metabolic process"/>
    <property type="evidence" value="ECO:0007669"/>
    <property type="project" value="EnsemblFungi"/>
</dbReference>
<dbReference type="GeneID" id="5232513"/>
<dbReference type="InterPro" id="IPR051044">
    <property type="entry name" value="MAG_DAG_Lipase"/>
</dbReference>
<gene>
    <name evidence="2" type="ORF">LELG_03501</name>
</gene>
<dbReference type="EMBL" id="CH981527">
    <property type="protein sequence ID" value="EDK45322.1"/>
    <property type="molecule type" value="Genomic_DNA"/>
</dbReference>
<organism evidence="2 3">
    <name type="scientific">Lodderomyces elongisporus (strain ATCC 11503 / CBS 2605 / JCM 1781 / NBRC 1676 / NRRL YB-4239)</name>
    <name type="common">Yeast</name>
    <name type="synonym">Saccharomyces elongisporus</name>
    <dbReference type="NCBI Taxonomy" id="379508"/>
    <lineage>
        <taxon>Eukaryota</taxon>
        <taxon>Fungi</taxon>
        <taxon>Dikarya</taxon>
        <taxon>Ascomycota</taxon>
        <taxon>Saccharomycotina</taxon>
        <taxon>Pichiomycetes</taxon>
        <taxon>Debaryomycetaceae</taxon>
        <taxon>Candida/Lodderomyces clade</taxon>
        <taxon>Lodderomyces</taxon>
    </lineage>
</organism>
<reference evidence="2 3" key="1">
    <citation type="journal article" date="2009" name="Nature">
        <title>Evolution of pathogenicity and sexual reproduction in eight Candida genomes.</title>
        <authorList>
            <person name="Butler G."/>
            <person name="Rasmussen M.D."/>
            <person name="Lin M.F."/>
            <person name="Santos M.A."/>
            <person name="Sakthikumar S."/>
            <person name="Munro C.A."/>
            <person name="Rheinbay E."/>
            <person name="Grabherr M."/>
            <person name="Forche A."/>
            <person name="Reedy J.L."/>
            <person name="Agrafioti I."/>
            <person name="Arnaud M.B."/>
            <person name="Bates S."/>
            <person name="Brown A.J."/>
            <person name="Brunke S."/>
            <person name="Costanzo M.C."/>
            <person name="Fitzpatrick D.A."/>
            <person name="de Groot P.W."/>
            <person name="Harris D."/>
            <person name="Hoyer L.L."/>
            <person name="Hube B."/>
            <person name="Klis F.M."/>
            <person name="Kodira C."/>
            <person name="Lennard N."/>
            <person name="Logue M.E."/>
            <person name="Martin R."/>
            <person name="Neiman A.M."/>
            <person name="Nikolaou E."/>
            <person name="Quail M.A."/>
            <person name="Quinn J."/>
            <person name="Santos M.C."/>
            <person name="Schmitzberger F.F."/>
            <person name="Sherlock G."/>
            <person name="Shah P."/>
            <person name="Silverstein K.A."/>
            <person name="Skrzypek M.S."/>
            <person name="Soll D."/>
            <person name="Staggs R."/>
            <person name="Stansfield I."/>
            <person name="Stumpf M.P."/>
            <person name="Sudbery P.E."/>
            <person name="Srikantha T."/>
            <person name="Zeng Q."/>
            <person name="Berman J."/>
            <person name="Berriman M."/>
            <person name="Heitman J."/>
            <person name="Gow N.A."/>
            <person name="Lorenz M.C."/>
            <person name="Birren B.W."/>
            <person name="Kellis M."/>
            <person name="Cuomo C.A."/>
        </authorList>
    </citation>
    <scope>NUCLEOTIDE SEQUENCE [LARGE SCALE GENOMIC DNA]</scope>
    <source>
        <strain evidence="3">ATCC 11503 / BCRC 21390 / CBS 2605 / JCM 1781 / NBRC 1676 / NRRL YB-4239</strain>
    </source>
</reference>
<dbReference type="PANTHER" id="PTHR11614">
    <property type="entry name" value="PHOSPHOLIPASE-RELATED"/>
    <property type="match status" value="1"/>
</dbReference>
<dbReference type="InParanoid" id="A5E1L4"/>
<dbReference type="InterPro" id="IPR029058">
    <property type="entry name" value="AB_hydrolase_fold"/>
</dbReference>
<dbReference type="PRINTS" id="PR00111">
    <property type="entry name" value="ABHYDROLASE"/>
</dbReference>
<dbReference type="VEuPathDB" id="FungiDB:LELG_03501"/>
<accession>A5E1L4</accession>
<dbReference type="InterPro" id="IPR000073">
    <property type="entry name" value="AB_hydrolase_1"/>
</dbReference>
<evidence type="ECO:0000313" key="2">
    <source>
        <dbReference type="EMBL" id="EDK45322.1"/>
    </source>
</evidence>
<proteinExistence type="predicted"/>
<dbReference type="HOGENOM" id="CLU_026209_5_0_1"/>
<dbReference type="GO" id="GO:0047372">
    <property type="term" value="F:monoacylglycerol lipase activity"/>
    <property type="evidence" value="ECO:0007669"/>
    <property type="project" value="EnsemblFungi"/>
</dbReference>
<dbReference type="OMA" id="RQFNDMF"/>
<dbReference type="KEGG" id="lel:PVL30_002992"/>
<dbReference type="eggNOG" id="KOG1455">
    <property type="taxonomic scope" value="Eukaryota"/>
</dbReference>
<dbReference type="Pfam" id="PF12146">
    <property type="entry name" value="Hydrolase_4"/>
    <property type="match status" value="1"/>
</dbReference>
<dbReference type="Proteomes" id="UP000001996">
    <property type="component" value="Unassembled WGS sequence"/>
</dbReference>
<evidence type="ECO:0000313" key="3">
    <source>
        <dbReference type="Proteomes" id="UP000001996"/>
    </source>
</evidence>
<dbReference type="STRING" id="379508.A5E1L4"/>
<feature type="domain" description="Serine aminopeptidase S33" evidence="1">
    <location>
        <begin position="40"/>
        <end position="283"/>
    </location>
</feature>
<keyword evidence="3" id="KW-1185">Reference proteome</keyword>
<name>A5E1L4_LODEL</name>
<sequence>MPSEVPVPYEAKGTPIVERVEYNGANFKTVTWKVPETVKYKGKIIYVHGFAEQLNIYTEHFDNLSQNGYEVFFFDQRGAGETSPGKLVGQTNEQYVFDDLDFFIERNSKDKPNEKFYLMGHSMGGGIILNYGIRGKLKDKVKAIVACGPLVLLHPKTQPNIASRLALPYVAKIIPSFTLDSKLNFDYITSNDRWRKYIEHHDKKLIGSFGQFNDMFKRGKDLLNPAYAAKFDQNIAVYILHGTNDRINDIKGSEQFFNLLPDNVNKVFDKIDAGRHSLFIENDELYKLIYKKVLDFLDAY</sequence>
<dbReference type="SUPFAM" id="SSF53474">
    <property type="entry name" value="alpha/beta-Hydrolases"/>
    <property type="match status" value="1"/>
</dbReference>
<dbReference type="Gene3D" id="3.40.50.1820">
    <property type="entry name" value="alpha/beta hydrolase"/>
    <property type="match status" value="1"/>
</dbReference>
<dbReference type="FunCoup" id="A5E1L4">
    <property type="interactions" value="381"/>
</dbReference>
<dbReference type="ESTHER" id="lodel-a5e1l4">
    <property type="family name" value="Monoglyceridelipase_lysophospholip"/>
</dbReference>
<dbReference type="InterPro" id="IPR022742">
    <property type="entry name" value="Hydrolase_4"/>
</dbReference>
<dbReference type="GO" id="GO:0016020">
    <property type="term" value="C:membrane"/>
    <property type="evidence" value="ECO:0007669"/>
    <property type="project" value="EnsemblFungi"/>
</dbReference>
<evidence type="ECO:0000259" key="1">
    <source>
        <dbReference type="Pfam" id="PF12146"/>
    </source>
</evidence>
<dbReference type="AlphaFoldDB" id="A5E1L4"/>
<dbReference type="OrthoDB" id="10249433at2759"/>